<evidence type="ECO:0000259" key="6">
    <source>
        <dbReference type="PROSITE" id="PS50977"/>
    </source>
</evidence>
<feature type="domain" description="HTH tetR-type" evidence="6">
    <location>
        <begin position="12"/>
        <end position="71"/>
    </location>
</feature>
<organism evidence="7 8">
    <name type="scientific">Plantactinospora mayteni</name>
    <dbReference type="NCBI Taxonomy" id="566021"/>
    <lineage>
        <taxon>Bacteria</taxon>
        <taxon>Bacillati</taxon>
        <taxon>Actinomycetota</taxon>
        <taxon>Actinomycetes</taxon>
        <taxon>Micromonosporales</taxon>
        <taxon>Micromonosporaceae</taxon>
        <taxon>Plantactinospora</taxon>
    </lineage>
</organism>
<evidence type="ECO:0000313" key="8">
    <source>
        <dbReference type="Proteomes" id="UP000621500"/>
    </source>
</evidence>
<evidence type="ECO:0000313" key="7">
    <source>
        <dbReference type="EMBL" id="GIH00616.1"/>
    </source>
</evidence>
<comment type="caution">
    <text evidence="7">The sequence shown here is derived from an EMBL/GenBank/DDBJ whole genome shotgun (WGS) entry which is preliminary data.</text>
</comment>
<dbReference type="PANTHER" id="PTHR30055:SF234">
    <property type="entry name" value="HTH-TYPE TRANSCRIPTIONAL REGULATOR BETI"/>
    <property type="match status" value="1"/>
</dbReference>
<protein>
    <recommendedName>
        <fullName evidence="6">HTH tetR-type domain-containing protein</fullName>
    </recommendedName>
</protein>
<dbReference type="InterPro" id="IPR050109">
    <property type="entry name" value="HTH-type_TetR-like_transc_reg"/>
</dbReference>
<dbReference type="InterPro" id="IPR001647">
    <property type="entry name" value="HTH_TetR"/>
</dbReference>
<dbReference type="InterPro" id="IPR036271">
    <property type="entry name" value="Tet_transcr_reg_TetR-rel_C_sf"/>
</dbReference>
<dbReference type="SUPFAM" id="SSF48498">
    <property type="entry name" value="Tetracyclin repressor-like, C-terminal domain"/>
    <property type="match status" value="1"/>
</dbReference>
<dbReference type="RefSeq" id="WP_203861923.1">
    <property type="nucleotide sequence ID" value="NZ_BAAAZQ010000029.1"/>
</dbReference>
<reference evidence="7 8" key="1">
    <citation type="submission" date="2021-01" db="EMBL/GenBank/DDBJ databases">
        <title>Whole genome shotgun sequence of Plantactinospora mayteni NBRC 109088.</title>
        <authorList>
            <person name="Komaki H."/>
            <person name="Tamura T."/>
        </authorList>
    </citation>
    <scope>NUCLEOTIDE SEQUENCE [LARGE SCALE GENOMIC DNA]</scope>
    <source>
        <strain evidence="7 8">NBRC 109088</strain>
    </source>
</reference>
<feature type="DNA-binding region" description="H-T-H motif" evidence="4">
    <location>
        <begin position="34"/>
        <end position="53"/>
    </location>
</feature>
<proteinExistence type="predicted"/>
<dbReference type="PROSITE" id="PS50977">
    <property type="entry name" value="HTH_TETR_2"/>
    <property type="match status" value="1"/>
</dbReference>
<keyword evidence="3" id="KW-0804">Transcription</keyword>
<dbReference type="Gene3D" id="1.10.357.10">
    <property type="entry name" value="Tetracycline Repressor, domain 2"/>
    <property type="match status" value="1"/>
</dbReference>
<dbReference type="EMBL" id="BONX01000056">
    <property type="protein sequence ID" value="GIH00616.1"/>
    <property type="molecule type" value="Genomic_DNA"/>
</dbReference>
<feature type="region of interest" description="Disordered" evidence="5">
    <location>
        <begin position="194"/>
        <end position="223"/>
    </location>
</feature>
<evidence type="ECO:0000256" key="5">
    <source>
        <dbReference type="SAM" id="MobiDB-lite"/>
    </source>
</evidence>
<dbReference type="PANTHER" id="PTHR30055">
    <property type="entry name" value="HTH-TYPE TRANSCRIPTIONAL REGULATOR RUTR"/>
    <property type="match status" value="1"/>
</dbReference>
<dbReference type="Pfam" id="PF00440">
    <property type="entry name" value="TetR_N"/>
    <property type="match status" value="1"/>
</dbReference>
<evidence type="ECO:0000256" key="1">
    <source>
        <dbReference type="ARBA" id="ARBA00023015"/>
    </source>
</evidence>
<dbReference type="InterPro" id="IPR009057">
    <property type="entry name" value="Homeodomain-like_sf"/>
</dbReference>
<keyword evidence="8" id="KW-1185">Reference proteome</keyword>
<evidence type="ECO:0000256" key="4">
    <source>
        <dbReference type="PROSITE-ProRule" id="PRU00335"/>
    </source>
</evidence>
<dbReference type="SUPFAM" id="SSF46689">
    <property type="entry name" value="Homeodomain-like"/>
    <property type="match status" value="1"/>
</dbReference>
<dbReference type="Proteomes" id="UP000621500">
    <property type="component" value="Unassembled WGS sequence"/>
</dbReference>
<dbReference type="PRINTS" id="PR00455">
    <property type="entry name" value="HTHTETR"/>
</dbReference>
<gene>
    <name evidence="7" type="ORF">Pma05_71880</name>
</gene>
<keyword evidence="2 4" id="KW-0238">DNA-binding</keyword>
<sequence>MTTPRGRRADAVRNREKILETARAQITEHGPEVGMVEIAKAAGVAVGTLYRHFPTKTDLVAAVVMEHIGRLADAAEHAWDRVESGRSDAGEEVLAFVGRVLEASAGDQAVKAAARALGAELEYSEDEARATQALARLVEAGSETGLLRSDLTVNDIYLLATTGPVEHPVEVRERWLTLVQPGLLRAAENLKLPGSRQDIADGSGRHGGEAPGPYQPASPERAP</sequence>
<accession>A0ABQ4F140</accession>
<evidence type="ECO:0000256" key="2">
    <source>
        <dbReference type="ARBA" id="ARBA00023125"/>
    </source>
</evidence>
<name>A0ABQ4F140_9ACTN</name>
<evidence type="ECO:0000256" key="3">
    <source>
        <dbReference type="ARBA" id="ARBA00023163"/>
    </source>
</evidence>
<keyword evidence="1" id="KW-0805">Transcription regulation</keyword>